<name>A0A7X2MYM1_9CLOT</name>
<protein>
    <submittedName>
        <fullName evidence="1">Nucleotidyltransferase family protein</fullName>
    </submittedName>
</protein>
<dbReference type="Proteomes" id="UP000460287">
    <property type="component" value="Unassembled WGS sequence"/>
</dbReference>
<evidence type="ECO:0000313" key="2">
    <source>
        <dbReference type="Proteomes" id="UP000460287"/>
    </source>
</evidence>
<dbReference type="Pfam" id="PF06042">
    <property type="entry name" value="NTP_transf_6"/>
    <property type="match status" value="1"/>
</dbReference>
<reference evidence="1 2" key="1">
    <citation type="submission" date="2019-08" db="EMBL/GenBank/DDBJ databases">
        <title>In-depth cultivation of the pig gut microbiome towards novel bacterial diversity and tailored functional studies.</title>
        <authorList>
            <person name="Wylensek D."/>
            <person name="Hitch T.C.A."/>
            <person name="Clavel T."/>
        </authorList>
    </citation>
    <scope>NUCLEOTIDE SEQUENCE [LARGE SCALE GENOMIC DNA]</scope>
    <source>
        <strain evidence="1 2">WCA-383-APC-5B</strain>
    </source>
</reference>
<dbReference type="PANTHER" id="PTHR39166:SF1">
    <property type="entry name" value="BLL1166 PROTEIN"/>
    <property type="match status" value="1"/>
</dbReference>
<organism evidence="1 2">
    <name type="scientific">Inconstantimicrobium porci</name>
    <dbReference type="NCBI Taxonomy" id="2652291"/>
    <lineage>
        <taxon>Bacteria</taxon>
        <taxon>Bacillati</taxon>
        <taxon>Bacillota</taxon>
        <taxon>Clostridia</taxon>
        <taxon>Eubacteriales</taxon>
        <taxon>Clostridiaceae</taxon>
        <taxon>Inconstantimicrobium</taxon>
    </lineage>
</organism>
<comment type="caution">
    <text evidence="1">The sequence shown here is derived from an EMBL/GenBank/DDBJ whole genome shotgun (WGS) entry which is preliminary data.</text>
</comment>
<proteinExistence type="predicted"/>
<keyword evidence="2" id="KW-1185">Reference proteome</keyword>
<evidence type="ECO:0000313" key="1">
    <source>
        <dbReference type="EMBL" id="MSR91465.1"/>
    </source>
</evidence>
<dbReference type="AlphaFoldDB" id="A0A7X2MYM1"/>
<keyword evidence="1" id="KW-0808">Transferase</keyword>
<dbReference type="EMBL" id="VULX01000011">
    <property type="protein sequence ID" value="MSR91465.1"/>
    <property type="molecule type" value="Genomic_DNA"/>
</dbReference>
<gene>
    <name evidence="1" type="ORF">FYJ33_08590</name>
</gene>
<dbReference type="PANTHER" id="PTHR39166">
    <property type="entry name" value="BLL1166 PROTEIN"/>
    <property type="match status" value="1"/>
</dbReference>
<sequence>MKSKNINTVIERAESLNLENYYIGAGCIAQTVWNYLSDKPLDYGIKDIDFVYFDEKNLDEESENKVISYVKELYSDLDIEVDGELLLS</sequence>
<accession>A0A7X2MYM1</accession>
<dbReference type="InterPro" id="IPR009267">
    <property type="entry name" value="NTP_transf_6"/>
</dbReference>
<dbReference type="GO" id="GO:0016740">
    <property type="term" value="F:transferase activity"/>
    <property type="evidence" value="ECO:0007669"/>
    <property type="project" value="UniProtKB-KW"/>
</dbReference>